<feature type="compositionally biased region" description="Basic and acidic residues" evidence="1">
    <location>
        <begin position="28"/>
        <end position="40"/>
    </location>
</feature>
<organism evidence="2 3">
    <name type="scientific">Dictyobacter formicarum</name>
    <dbReference type="NCBI Taxonomy" id="2778368"/>
    <lineage>
        <taxon>Bacteria</taxon>
        <taxon>Bacillati</taxon>
        <taxon>Chloroflexota</taxon>
        <taxon>Ktedonobacteria</taxon>
        <taxon>Ktedonobacterales</taxon>
        <taxon>Dictyobacteraceae</taxon>
        <taxon>Dictyobacter</taxon>
    </lineage>
</organism>
<keyword evidence="3" id="KW-1185">Reference proteome</keyword>
<evidence type="ECO:0000256" key="1">
    <source>
        <dbReference type="SAM" id="MobiDB-lite"/>
    </source>
</evidence>
<protein>
    <submittedName>
        <fullName evidence="2">Uncharacterized protein</fullName>
    </submittedName>
</protein>
<sequence>MAKEQTTFTKTFQFWKDTELSRALLENKTEKKDAHGKLSVREPLLPAHPVNWH</sequence>
<evidence type="ECO:0000313" key="2">
    <source>
        <dbReference type="EMBL" id="GHO82023.1"/>
    </source>
</evidence>
<proteinExistence type="predicted"/>
<dbReference type="EMBL" id="BNJJ01000001">
    <property type="protein sequence ID" value="GHO82023.1"/>
    <property type="molecule type" value="Genomic_DNA"/>
</dbReference>
<evidence type="ECO:0000313" key="3">
    <source>
        <dbReference type="Proteomes" id="UP000635565"/>
    </source>
</evidence>
<comment type="caution">
    <text evidence="2">The sequence shown here is derived from an EMBL/GenBank/DDBJ whole genome shotgun (WGS) entry which is preliminary data.</text>
</comment>
<accession>A0ABQ3V9C4</accession>
<feature type="region of interest" description="Disordered" evidence="1">
    <location>
        <begin position="28"/>
        <end position="53"/>
    </location>
</feature>
<dbReference type="Proteomes" id="UP000635565">
    <property type="component" value="Unassembled WGS sequence"/>
</dbReference>
<gene>
    <name evidence="2" type="ORF">KSZ_00290</name>
</gene>
<reference evidence="2 3" key="1">
    <citation type="journal article" date="2021" name="Int. J. Syst. Evol. Microbiol.">
        <title>Reticulibacter mediterranei gen. nov., sp. nov., within the new family Reticulibacteraceae fam. nov., and Ktedonospora formicarum gen. nov., sp. nov., Ktedonobacter robiniae sp. nov., Dictyobacter formicarum sp. nov. and Dictyobacter arantiisoli sp. nov., belonging to the class Ktedonobacteria.</title>
        <authorList>
            <person name="Yabe S."/>
            <person name="Zheng Y."/>
            <person name="Wang C.M."/>
            <person name="Sakai Y."/>
            <person name="Abe K."/>
            <person name="Yokota A."/>
            <person name="Donadio S."/>
            <person name="Cavaletti L."/>
            <person name="Monciardini P."/>
        </authorList>
    </citation>
    <scope>NUCLEOTIDE SEQUENCE [LARGE SCALE GENOMIC DNA]</scope>
    <source>
        <strain evidence="2 3">SOSP1-9</strain>
    </source>
</reference>
<name>A0ABQ3V9C4_9CHLR</name>